<dbReference type="SUPFAM" id="SSF103473">
    <property type="entry name" value="MFS general substrate transporter"/>
    <property type="match status" value="1"/>
</dbReference>
<feature type="transmembrane region" description="Helical" evidence="6">
    <location>
        <begin position="462"/>
        <end position="483"/>
    </location>
</feature>
<name>A0A6A6EHS1_9PEZI</name>
<feature type="transmembrane region" description="Helical" evidence="6">
    <location>
        <begin position="437"/>
        <end position="456"/>
    </location>
</feature>
<feature type="domain" description="Major facilitator superfamily (MFS) profile" evidence="7">
    <location>
        <begin position="111"/>
        <end position="602"/>
    </location>
</feature>
<feature type="transmembrane region" description="Helical" evidence="6">
    <location>
        <begin position="235"/>
        <end position="253"/>
    </location>
</feature>
<dbReference type="Gene3D" id="1.20.1250.20">
    <property type="entry name" value="MFS general substrate transporter like domains"/>
    <property type="match status" value="1"/>
</dbReference>
<feature type="transmembrane region" description="Helical" evidence="6">
    <location>
        <begin position="579"/>
        <end position="601"/>
    </location>
</feature>
<feature type="transmembrane region" description="Helical" evidence="6">
    <location>
        <begin position="306"/>
        <end position="325"/>
    </location>
</feature>
<evidence type="ECO:0000313" key="8">
    <source>
        <dbReference type="EMBL" id="KAF2190863.1"/>
    </source>
</evidence>
<protein>
    <submittedName>
        <fullName evidence="8">MFS general substrate transporter</fullName>
    </submittedName>
</protein>
<proteinExistence type="predicted"/>
<dbReference type="PRINTS" id="PR01036">
    <property type="entry name" value="TCRTETB"/>
</dbReference>
<gene>
    <name evidence="8" type="ORF">K469DRAFT_559101</name>
</gene>
<reference evidence="8" key="1">
    <citation type="journal article" date="2020" name="Stud. Mycol.">
        <title>101 Dothideomycetes genomes: a test case for predicting lifestyles and emergence of pathogens.</title>
        <authorList>
            <person name="Haridas S."/>
            <person name="Albert R."/>
            <person name="Binder M."/>
            <person name="Bloem J."/>
            <person name="Labutti K."/>
            <person name="Salamov A."/>
            <person name="Andreopoulos B."/>
            <person name="Baker S."/>
            <person name="Barry K."/>
            <person name="Bills G."/>
            <person name="Bluhm B."/>
            <person name="Cannon C."/>
            <person name="Castanera R."/>
            <person name="Culley D."/>
            <person name="Daum C."/>
            <person name="Ezra D."/>
            <person name="Gonzalez J."/>
            <person name="Henrissat B."/>
            <person name="Kuo A."/>
            <person name="Liang C."/>
            <person name="Lipzen A."/>
            <person name="Lutzoni F."/>
            <person name="Magnuson J."/>
            <person name="Mondo S."/>
            <person name="Nolan M."/>
            <person name="Ohm R."/>
            <person name="Pangilinan J."/>
            <person name="Park H.-J."/>
            <person name="Ramirez L."/>
            <person name="Alfaro M."/>
            <person name="Sun H."/>
            <person name="Tritt A."/>
            <person name="Yoshinaga Y."/>
            <person name="Zwiers L.-H."/>
            <person name="Turgeon B."/>
            <person name="Goodwin S."/>
            <person name="Spatafora J."/>
            <person name="Crous P."/>
            <person name="Grigoriev I."/>
        </authorList>
    </citation>
    <scope>NUCLEOTIDE SEQUENCE</scope>
    <source>
        <strain evidence="8">CBS 207.26</strain>
    </source>
</reference>
<keyword evidence="2 6" id="KW-0812">Transmembrane</keyword>
<sequence length="621" mass="68008">MSRSERSDSDTSQPGAAQFLHGLSPRQLQHLQFSVPIRGTPNRLSQFLEEPRRPPVPNRFTFDALDSRTKETSGRSRSSTRSSTRSETPTADVLLKELPKLKKIDWKSEATFWCLSLLNLVAAWNATSISVALPTIAGELHGYALQSFWLGTSFLLAATAFQPIYTSCSDIFGRKPMLLTALAFSTVGAFLAAVTGKFTGLLLGRSVQGIGGGGLYALTHLIGTDLVSAKDRSKWSNIIGAMWAVGAVTGPLIGGALAEYGQWRWIFWINLPFCGLAFVIIPVFAQLKTPDGRIREKLRKVDWLGFFLFTCSLISVLLALTWGGILHPWNSFRTTLPIQLGLVGFMAFLLWSRFSPVQPILRISPFMDLTSLVAYFGAVMQGMIGFSAIFFLPLYFEAAKNVSLVRTGVSMLPWTLALAIFALTTAVYIVKSRHYRPAIWLGWFLITLGVALMALFTRSSTTATFVGIAMVSGIGLGVLYPALSIASQAPAQNDNLPFAVTNYSFFQTLGQTLGVAVGGAIFQNQLHRQLLKNPQLERLAQAYAKDAVAVVQAIRAMPGGEGTLKTDLADAYVHALRPIWIVMAALAGVAFAVSFFTRALAINRTEEQECAHQMRTFDEER</sequence>
<evidence type="ECO:0000256" key="3">
    <source>
        <dbReference type="ARBA" id="ARBA00022989"/>
    </source>
</evidence>
<dbReference type="AlphaFoldDB" id="A0A6A6EHS1"/>
<accession>A0A6A6EHS1</accession>
<dbReference type="EMBL" id="ML994618">
    <property type="protein sequence ID" value="KAF2190863.1"/>
    <property type="molecule type" value="Genomic_DNA"/>
</dbReference>
<dbReference type="InterPro" id="IPR020846">
    <property type="entry name" value="MFS_dom"/>
</dbReference>
<dbReference type="InterPro" id="IPR011701">
    <property type="entry name" value="MFS"/>
</dbReference>
<keyword evidence="9" id="KW-1185">Reference proteome</keyword>
<dbReference type="Proteomes" id="UP000800200">
    <property type="component" value="Unassembled WGS sequence"/>
</dbReference>
<feature type="transmembrane region" description="Helical" evidence="6">
    <location>
        <begin position="265"/>
        <end position="285"/>
    </location>
</feature>
<feature type="transmembrane region" description="Helical" evidence="6">
    <location>
        <begin position="110"/>
        <end position="137"/>
    </location>
</feature>
<feature type="transmembrane region" description="Helical" evidence="6">
    <location>
        <begin position="202"/>
        <end position="223"/>
    </location>
</feature>
<feature type="region of interest" description="Disordered" evidence="5">
    <location>
        <begin position="1"/>
        <end position="21"/>
    </location>
</feature>
<dbReference type="InterPro" id="IPR036259">
    <property type="entry name" value="MFS_trans_sf"/>
</dbReference>
<evidence type="ECO:0000313" key="9">
    <source>
        <dbReference type="Proteomes" id="UP000800200"/>
    </source>
</evidence>
<feature type="region of interest" description="Disordered" evidence="5">
    <location>
        <begin position="47"/>
        <end position="89"/>
    </location>
</feature>
<dbReference type="Gene3D" id="1.20.1720.10">
    <property type="entry name" value="Multidrug resistance protein D"/>
    <property type="match status" value="1"/>
</dbReference>
<evidence type="ECO:0000256" key="5">
    <source>
        <dbReference type="SAM" id="MobiDB-lite"/>
    </source>
</evidence>
<dbReference type="PANTHER" id="PTHR23501">
    <property type="entry name" value="MAJOR FACILITATOR SUPERFAMILY"/>
    <property type="match status" value="1"/>
</dbReference>
<dbReference type="OrthoDB" id="2351791at2759"/>
<evidence type="ECO:0000256" key="6">
    <source>
        <dbReference type="SAM" id="Phobius"/>
    </source>
</evidence>
<keyword evidence="4 6" id="KW-0472">Membrane</keyword>
<feature type="transmembrane region" description="Helical" evidence="6">
    <location>
        <begin position="143"/>
        <end position="165"/>
    </location>
</feature>
<feature type="compositionally biased region" description="Low complexity" evidence="5">
    <location>
        <begin position="75"/>
        <end position="88"/>
    </location>
</feature>
<organism evidence="8 9">
    <name type="scientific">Zopfia rhizophila CBS 207.26</name>
    <dbReference type="NCBI Taxonomy" id="1314779"/>
    <lineage>
        <taxon>Eukaryota</taxon>
        <taxon>Fungi</taxon>
        <taxon>Dikarya</taxon>
        <taxon>Ascomycota</taxon>
        <taxon>Pezizomycotina</taxon>
        <taxon>Dothideomycetes</taxon>
        <taxon>Dothideomycetes incertae sedis</taxon>
        <taxon>Zopfiaceae</taxon>
        <taxon>Zopfia</taxon>
    </lineage>
</organism>
<comment type="subcellular location">
    <subcellularLocation>
        <location evidence="1">Membrane</location>
        <topology evidence="1">Multi-pass membrane protein</topology>
    </subcellularLocation>
</comment>
<dbReference type="Pfam" id="PF07690">
    <property type="entry name" value="MFS_1"/>
    <property type="match status" value="1"/>
</dbReference>
<dbReference type="GO" id="GO:0005886">
    <property type="term" value="C:plasma membrane"/>
    <property type="evidence" value="ECO:0007669"/>
    <property type="project" value="TreeGrafter"/>
</dbReference>
<evidence type="ECO:0000256" key="2">
    <source>
        <dbReference type="ARBA" id="ARBA00022692"/>
    </source>
</evidence>
<feature type="compositionally biased region" description="Basic and acidic residues" evidence="5">
    <location>
        <begin position="65"/>
        <end position="74"/>
    </location>
</feature>
<dbReference type="PROSITE" id="PS50850">
    <property type="entry name" value="MFS"/>
    <property type="match status" value="1"/>
</dbReference>
<feature type="transmembrane region" description="Helical" evidence="6">
    <location>
        <begin position="372"/>
        <end position="396"/>
    </location>
</feature>
<evidence type="ECO:0000259" key="7">
    <source>
        <dbReference type="PROSITE" id="PS50850"/>
    </source>
</evidence>
<evidence type="ECO:0000256" key="4">
    <source>
        <dbReference type="ARBA" id="ARBA00023136"/>
    </source>
</evidence>
<keyword evidence="3 6" id="KW-1133">Transmembrane helix</keyword>
<feature type="transmembrane region" description="Helical" evidence="6">
    <location>
        <begin position="177"/>
        <end position="196"/>
    </location>
</feature>
<dbReference type="PANTHER" id="PTHR23501:SF59">
    <property type="entry name" value="MAJOR FACILITATOR SUPERFAMILY (MFS) PROFILE DOMAIN-CONTAINING PROTEIN-RELATED"/>
    <property type="match status" value="1"/>
</dbReference>
<feature type="transmembrane region" description="Helical" evidence="6">
    <location>
        <begin position="411"/>
        <end position="430"/>
    </location>
</feature>
<dbReference type="GO" id="GO:0022857">
    <property type="term" value="F:transmembrane transporter activity"/>
    <property type="evidence" value="ECO:0007669"/>
    <property type="project" value="InterPro"/>
</dbReference>
<evidence type="ECO:0000256" key="1">
    <source>
        <dbReference type="ARBA" id="ARBA00004141"/>
    </source>
</evidence>
<feature type="transmembrane region" description="Helical" evidence="6">
    <location>
        <begin position="331"/>
        <end position="351"/>
    </location>
</feature>